<evidence type="ECO:0000313" key="1">
    <source>
        <dbReference type="Proteomes" id="UP000036681"/>
    </source>
</evidence>
<dbReference type="AlphaFoldDB" id="A0A0M3HMI7"/>
<proteinExistence type="predicted"/>
<reference evidence="2" key="1">
    <citation type="submission" date="2017-02" db="UniProtKB">
        <authorList>
            <consortium name="WormBaseParasite"/>
        </authorList>
    </citation>
    <scope>IDENTIFICATION</scope>
</reference>
<evidence type="ECO:0000313" key="2">
    <source>
        <dbReference type="WBParaSite" id="ALUE_0000273801-mRNA-1"/>
    </source>
</evidence>
<organism evidence="1 2">
    <name type="scientific">Ascaris lumbricoides</name>
    <name type="common">Giant roundworm</name>
    <dbReference type="NCBI Taxonomy" id="6252"/>
    <lineage>
        <taxon>Eukaryota</taxon>
        <taxon>Metazoa</taxon>
        <taxon>Ecdysozoa</taxon>
        <taxon>Nematoda</taxon>
        <taxon>Chromadorea</taxon>
        <taxon>Rhabditida</taxon>
        <taxon>Spirurina</taxon>
        <taxon>Ascaridomorpha</taxon>
        <taxon>Ascaridoidea</taxon>
        <taxon>Ascarididae</taxon>
        <taxon>Ascaris</taxon>
    </lineage>
</organism>
<keyword evidence="1" id="KW-1185">Reference proteome</keyword>
<name>A0A0M3HMI7_ASCLU</name>
<sequence length="79" mass="9229">MLAEAERHAQPVDLKCDHGSFYRPKYFVAANCRVFSSELSALRARTHARTNAAARYCIDARAVHYLKLHEWRTLLRLQR</sequence>
<protein>
    <submittedName>
        <fullName evidence="2">Transposase</fullName>
    </submittedName>
</protein>
<dbReference type="Proteomes" id="UP000036681">
    <property type="component" value="Unplaced"/>
</dbReference>
<accession>A0A0M3HMI7</accession>
<dbReference type="WBParaSite" id="ALUE_0000273801-mRNA-1">
    <property type="protein sequence ID" value="ALUE_0000273801-mRNA-1"/>
    <property type="gene ID" value="ALUE_0000273801"/>
</dbReference>